<reference evidence="2 3" key="1">
    <citation type="submission" date="2023-07" db="EMBL/GenBank/DDBJ databases">
        <title>Genomic Encyclopedia of Type Strains, Phase IV (KMG-IV): sequencing the most valuable type-strain genomes for metagenomic binning, comparative biology and taxonomic classification.</title>
        <authorList>
            <person name="Goeker M."/>
        </authorList>
    </citation>
    <scope>NUCLEOTIDE SEQUENCE [LARGE SCALE GENOMIC DNA]</scope>
    <source>
        <strain evidence="2 3">DSM 12396</strain>
    </source>
</reference>
<name>A0ABU0AYC4_9FIRM</name>
<dbReference type="Pfam" id="PF09084">
    <property type="entry name" value="NMT1"/>
    <property type="match status" value="1"/>
</dbReference>
<evidence type="ECO:0000313" key="3">
    <source>
        <dbReference type="Proteomes" id="UP001225644"/>
    </source>
</evidence>
<proteinExistence type="predicted"/>
<keyword evidence="3" id="KW-1185">Reference proteome</keyword>
<dbReference type="RefSeq" id="WP_307399691.1">
    <property type="nucleotide sequence ID" value="NZ_JAUSUX010000003.1"/>
</dbReference>
<evidence type="ECO:0000313" key="2">
    <source>
        <dbReference type="EMBL" id="MDQ0285485.1"/>
    </source>
</evidence>
<dbReference type="Gene3D" id="3.40.190.10">
    <property type="entry name" value="Periplasmic binding protein-like II"/>
    <property type="match status" value="2"/>
</dbReference>
<dbReference type="PANTHER" id="PTHR31528:SF3">
    <property type="entry name" value="THIAMINE BIOSYNTHESIS PROTEIN HI_0357-RELATED"/>
    <property type="match status" value="1"/>
</dbReference>
<dbReference type="EMBL" id="JAUSUX010000003">
    <property type="protein sequence ID" value="MDQ0285485.1"/>
    <property type="molecule type" value="Genomic_DNA"/>
</dbReference>
<dbReference type="PANTHER" id="PTHR31528">
    <property type="entry name" value="4-AMINO-5-HYDROXYMETHYL-2-METHYLPYRIMIDINE PHOSPHATE SYNTHASE THI11-RELATED"/>
    <property type="match status" value="1"/>
</dbReference>
<dbReference type="InterPro" id="IPR015168">
    <property type="entry name" value="SsuA/THI5"/>
</dbReference>
<evidence type="ECO:0000259" key="1">
    <source>
        <dbReference type="Pfam" id="PF09084"/>
    </source>
</evidence>
<accession>A0ABU0AYC4</accession>
<dbReference type="Proteomes" id="UP001225644">
    <property type="component" value="Unassembled WGS sequence"/>
</dbReference>
<organism evidence="2 3">
    <name type="scientific">Desulfofundulus luciae</name>
    <dbReference type="NCBI Taxonomy" id="74702"/>
    <lineage>
        <taxon>Bacteria</taxon>
        <taxon>Bacillati</taxon>
        <taxon>Bacillota</taxon>
        <taxon>Clostridia</taxon>
        <taxon>Eubacteriales</taxon>
        <taxon>Peptococcaceae</taxon>
        <taxon>Desulfofundulus</taxon>
    </lineage>
</organism>
<comment type="caution">
    <text evidence="2">The sequence shown here is derived from an EMBL/GenBank/DDBJ whole genome shotgun (WGS) entry which is preliminary data.</text>
</comment>
<dbReference type="SUPFAM" id="SSF53850">
    <property type="entry name" value="Periplasmic binding protein-like II"/>
    <property type="match status" value="1"/>
</dbReference>
<sequence>MGRPRWLLVLLLLLSLTLAAGAIIIKRFSQPQPETNIIRLMEGPRSVYHLPHYIALALGFFKEQGLEVVLENTANEQTLLLPALAGERADVALVGLEQAIYSRADGLLDDVVAFAALTRRDSHFLLARKANNSFAWAGLKEKTVIAGWPESIETVLLEGLLRQNNIAPYREVTLYTNIPASLRIGAFSAGSGDFIILAEPQASIVENAGVGRVVVSLGREAGPLPAAVYVARTDFIRRNPIAMQRFTNAVYKAQLWLAHHSTREAARVVSPFFRDMNENLLIRAIERYRTQETWATNPVIDPERYNYLMDLLDQSREIARRIPPEQMINNRFAQKAVETVEYVPEKEKPRWFERLKI</sequence>
<feature type="domain" description="SsuA/THI5-like" evidence="1">
    <location>
        <begin position="48"/>
        <end position="260"/>
    </location>
</feature>
<protein>
    <submittedName>
        <fullName evidence="2">NitT/TauT family transport system substrate-binding protein</fullName>
    </submittedName>
</protein>
<gene>
    <name evidence="2" type="ORF">J2Z49_000586</name>
</gene>
<dbReference type="InterPro" id="IPR027939">
    <property type="entry name" value="NMT1/THI5"/>
</dbReference>